<name>D0W2R1_NEICI</name>
<sequence length="41" mass="4600">MLLKNMDYMLYCNNWGDTASWRLSDAGAAGFKFEKPDGANP</sequence>
<evidence type="ECO:0000313" key="1">
    <source>
        <dbReference type="EMBL" id="EEZ71708.1"/>
    </source>
</evidence>
<dbReference type="AlphaFoldDB" id="D0W2R1"/>
<dbReference type="Proteomes" id="UP000003294">
    <property type="component" value="Unassembled WGS sequence"/>
</dbReference>
<gene>
    <name evidence="1" type="ORF">NEICINOT_03945</name>
</gene>
<accession>D0W2R1</accession>
<dbReference type="STRING" id="546262.NEICINOT_03945"/>
<organism evidence="1 2">
    <name type="scientific">Neisseria cinerea ATCC 14685</name>
    <dbReference type="NCBI Taxonomy" id="546262"/>
    <lineage>
        <taxon>Bacteria</taxon>
        <taxon>Pseudomonadati</taxon>
        <taxon>Pseudomonadota</taxon>
        <taxon>Betaproteobacteria</taxon>
        <taxon>Neisseriales</taxon>
        <taxon>Neisseriaceae</taxon>
        <taxon>Neisseria</taxon>
    </lineage>
</organism>
<reference evidence="1 2" key="1">
    <citation type="submission" date="2009-10" db="EMBL/GenBank/DDBJ databases">
        <authorList>
            <person name="Weinstock G."/>
            <person name="Sodergren E."/>
            <person name="Clifton S."/>
            <person name="Fulton L."/>
            <person name="Fulton B."/>
            <person name="Courtney L."/>
            <person name="Fronick C."/>
            <person name="Harrison M."/>
            <person name="Strong C."/>
            <person name="Farmer C."/>
            <person name="Delahaunty K."/>
            <person name="Markovic C."/>
            <person name="Hall O."/>
            <person name="Minx P."/>
            <person name="Tomlinson C."/>
            <person name="Mitreva M."/>
            <person name="Nelson J."/>
            <person name="Hou S."/>
            <person name="Wollam A."/>
            <person name="Pepin K.H."/>
            <person name="Johnson M."/>
            <person name="Bhonagiri V."/>
            <person name="Nash W.E."/>
            <person name="Warren W."/>
            <person name="Chinwalla A."/>
            <person name="Mardis E.R."/>
            <person name="Wilson R.K."/>
        </authorList>
    </citation>
    <scope>NUCLEOTIDE SEQUENCE [LARGE SCALE GENOMIC DNA]</scope>
    <source>
        <strain evidence="1 2">ATCC 14685</strain>
    </source>
</reference>
<protein>
    <submittedName>
        <fullName evidence="1">Uncharacterized protein</fullName>
    </submittedName>
</protein>
<comment type="caution">
    <text evidence="1">The sequence shown here is derived from an EMBL/GenBank/DDBJ whole genome shotgun (WGS) entry which is preliminary data.</text>
</comment>
<dbReference type="EMBL" id="ACDY02000005">
    <property type="protein sequence ID" value="EEZ71708.1"/>
    <property type="molecule type" value="Genomic_DNA"/>
</dbReference>
<proteinExistence type="predicted"/>
<evidence type="ECO:0000313" key="2">
    <source>
        <dbReference type="Proteomes" id="UP000003294"/>
    </source>
</evidence>